<accession>A0A432VC60</accession>
<dbReference type="AlphaFoldDB" id="A0A432VC60"/>
<evidence type="ECO:0000313" key="2">
    <source>
        <dbReference type="EMBL" id="RUM99752.1"/>
    </source>
</evidence>
<dbReference type="SUPFAM" id="SSF52540">
    <property type="entry name" value="P-loop containing nucleoside triphosphate hydrolases"/>
    <property type="match status" value="1"/>
</dbReference>
<sequence length="194" mass="21148">MQSDANHSDSDRFFVLTGGPGSGKTTLISALSKAGFHSTVEAGRAIIRDQATIGGPALPWNDPALFAELMLNWEMRSHALASAQAGPVFFDRGVPDIAGYLHVCGLPIPEHVEAATRTLRYNRKVFILPPWKEIFGEDSERKQDFQEAVRTHEAMVEVYTAFGYELVAVPCLPVEERLHFVLAAAGLSNIAAAK</sequence>
<evidence type="ECO:0000259" key="1">
    <source>
        <dbReference type="Pfam" id="PF13521"/>
    </source>
</evidence>
<dbReference type="InterPro" id="IPR027417">
    <property type="entry name" value="P-loop_NTPase"/>
</dbReference>
<dbReference type="InterPro" id="IPR038727">
    <property type="entry name" value="NadR/Ttd14_AAA_dom"/>
</dbReference>
<dbReference type="OrthoDB" id="5638848at2"/>
<dbReference type="RefSeq" id="WP_128625989.1">
    <property type="nucleotide sequence ID" value="NZ_RKST01000001.1"/>
</dbReference>
<dbReference type="Proteomes" id="UP000281647">
    <property type="component" value="Unassembled WGS sequence"/>
</dbReference>
<keyword evidence="3" id="KW-1185">Reference proteome</keyword>
<evidence type="ECO:0000313" key="3">
    <source>
        <dbReference type="Proteomes" id="UP000281647"/>
    </source>
</evidence>
<reference evidence="2 3" key="1">
    <citation type="submission" date="2018-11" db="EMBL/GenBank/DDBJ databases">
        <title>Pseudaminobacter arsenicus sp. nov., an arsenic-resistant bacterium isolated from arsenic-rich aquifers.</title>
        <authorList>
            <person name="Mu Y."/>
        </authorList>
    </citation>
    <scope>NUCLEOTIDE SEQUENCE [LARGE SCALE GENOMIC DNA]</scope>
    <source>
        <strain evidence="2 3">CB3</strain>
    </source>
</reference>
<feature type="domain" description="NadR/Ttd14 AAA" evidence="1">
    <location>
        <begin position="14"/>
        <end position="177"/>
    </location>
</feature>
<dbReference type="Gene3D" id="3.40.50.300">
    <property type="entry name" value="P-loop containing nucleotide triphosphate hydrolases"/>
    <property type="match status" value="1"/>
</dbReference>
<protein>
    <submittedName>
        <fullName evidence="2">ATPase</fullName>
    </submittedName>
</protein>
<name>A0A432VC60_9HYPH</name>
<organism evidence="2 3">
    <name type="scientific">Borborobacter arsenicus</name>
    <dbReference type="NCBI Taxonomy" id="1851146"/>
    <lineage>
        <taxon>Bacteria</taxon>
        <taxon>Pseudomonadati</taxon>
        <taxon>Pseudomonadota</taxon>
        <taxon>Alphaproteobacteria</taxon>
        <taxon>Hyphomicrobiales</taxon>
        <taxon>Phyllobacteriaceae</taxon>
        <taxon>Borborobacter</taxon>
    </lineage>
</organism>
<dbReference type="EMBL" id="RKST01000001">
    <property type="protein sequence ID" value="RUM99752.1"/>
    <property type="molecule type" value="Genomic_DNA"/>
</dbReference>
<comment type="caution">
    <text evidence="2">The sequence shown here is derived from an EMBL/GenBank/DDBJ whole genome shotgun (WGS) entry which is preliminary data.</text>
</comment>
<dbReference type="Pfam" id="PF13521">
    <property type="entry name" value="AAA_28"/>
    <property type="match status" value="1"/>
</dbReference>
<gene>
    <name evidence="2" type="ORF">EET67_02385</name>
</gene>
<proteinExistence type="predicted"/>